<protein>
    <submittedName>
        <fullName evidence="1">Uncharacterized protein</fullName>
    </submittedName>
</protein>
<reference evidence="1 2" key="1">
    <citation type="submission" date="2020-08" db="EMBL/GenBank/DDBJ databases">
        <title>Genomic Encyclopedia of Type Strains, Phase IV (KMG-IV): sequencing the most valuable type-strain genomes for metagenomic binning, comparative biology and taxonomic classification.</title>
        <authorList>
            <person name="Goeker M."/>
        </authorList>
    </citation>
    <scope>NUCLEOTIDE SEQUENCE [LARGE SCALE GENOMIC DNA]</scope>
    <source>
        <strain evidence="1 2">DSM 102983</strain>
    </source>
</reference>
<comment type="caution">
    <text evidence="1">The sequence shown here is derived from an EMBL/GenBank/DDBJ whole genome shotgun (WGS) entry which is preliminary data.</text>
</comment>
<dbReference type="Proteomes" id="UP000533637">
    <property type="component" value="Unassembled WGS sequence"/>
</dbReference>
<evidence type="ECO:0000313" key="2">
    <source>
        <dbReference type="Proteomes" id="UP000533637"/>
    </source>
</evidence>
<evidence type="ECO:0000313" key="1">
    <source>
        <dbReference type="EMBL" id="MBB4620955.1"/>
    </source>
</evidence>
<keyword evidence="2" id="KW-1185">Reference proteome</keyword>
<name>A0ABR6KHG8_9BACT</name>
<accession>A0ABR6KHG8</accession>
<organism evidence="1 2">
    <name type="scientific">Parabacteroides faecis</name>
    <dbReference type="NCBI Taxonomy" id="1217282"/>
    <lineage>
        <taxon>Bacteria</taxon>
        <taxon>Pseudomonadati</taxon>
        <taxon>Bacteroidota</taxon>
        <taxon>Bacteroidia</taxon>
        <taxon>Bacteroidales</taxon>
        <taxon>Tannerellaceae</taxon>
        <taxon>Parabacteroides</taxon>
    </lineage>
</organism>
<proteinExistence type="predicted"/>
<dbReference type="EMBL" id="JACHOC010000001">
    <property type="protein sequence ID" value="MBB4620955.1"/>
    <property type="molecule type" value="Genomic_DNA"/>
</dbReference>
<gene>
    <name evidence="1" type="ORF">GGQ57_000829</name>
</gene>
<sequence length="51" mass="6191">MLTIIYIVQNQFFLCQPIPVIIKAFFIQTLYINKKTFFKEAGNKQKNYRFQ</sequence>